<evidence type="ECO:0000313" key="7">
    <source>
        <dbReference type="EMBL" id="MCU7379495.1"/>
    </source>
</evidence>
<evidence type="ECO:0000313" key="6">
    <source>
        <dbReference type="EMBL" id="MCU7376946.1"/>
    </source>
</evidence>
<dbReference type="PANTHER" id="PTHR43401">
    <property type="entry name" value="L-THREONINE 3-DEHYDROGENASE"/>
    <property type="match status" value="1"/>
</dbReference>
<evidence type="ECO:0000313" key="8">
    <source>
        <dbReference type="Proteomes" id="UP001065549"/>
    </source>
</evidence>
<comment type="cofactor">
    <cofactor evidence="4">
        <name>Zn(2+)</name>
        <dbReference type="ChEBI" id="CHEBI:29105"/>
    </cofactor>
</comment>
<evidence type="ECO:0000256" key="1">
    <source>
        <dbReference type="ARBA" id="ARBA00022723"/>
    </source>
</evidence>
<dbReference type="Pfam" id="PF00107">
    <property type="entry name" value="ADH_zinc_N"/>
    <property type="match status" value="1"/>
</dbReference>
<dbReference type="InterPro" id="IPR020843">
    <property type="entry name" value="ER"/>
</dbReference>
<dbReference type="GO" id="GO:0008270">
    <property type="term" value="F:zinc ion binding"/>
    <property type="evidence" value="ECO:0007669"/>
    <property type="project" value="InterPro"/>
</dbReference>
<dbReference type="RefSeq" id="WP_253020511.1">
    <property type="nucleotide sequence ID" value="NZ_JAOSHN010000001.1"/>
</dbReference>
<dbReference type="InterPro" id="IPR050129">
    <property type="entry name" value="Zn_alcohol_dh"/>
</dbReference>
<protein>
    <submittedName>
        <fullName evidence="7">Alcohol dehydrogenase catalytic domain-containing protein</fullName>
    </submittedName>
</protein>
<dbReference type="Gene3D" id="3.40.50.720">
    <property type="entry name" value="NAD(P)-binding Rossmann-like Domain"/>
    <property type="match status" value="1"/>
</dbReference>
<keyword evidence="3" id="KW-0560">Oxidoreductase</keyword>
<dbReference type="GO" id="GO:0016491">
    <property type="term" value="F:oxidoreductase activity"/>
    <property type="evidence" value="ECO:0007669"/>
    <property type="project" value="UniProtKB-KW"/>
</dbReference>
<comment type="similarity">
    <text evidence="4">Belongs to the zinc-containing alcohol dehydrogenase family.</text>
</comment>
<keyword evidence="2 4" id="KW-0862">Zinc</keyword>
<evidence type="ECO:0000256" key="4">
    <source>
        <dbReference type="RuleBase" id="RU361277"/>
    </source>
</evidence>
<evidence type="ECO:0000256" key="2">
    <source>
        <dbReference type="ARBA" id="ARBA00022833"/>
    </source>
</evidence>
<keyword evidence="1 4" id="KW-0479">Metal-binding</keyword>
<dbReference type="Gene3D" id="3.90.180.10">
    <property type="entry name" value="Medium-chain alcohol dehydrogenases, catalytic domain"/>
    <property type="match status" value="1"/>
</dbReference>
<dbReference type="InterPro" id="IPR011032">
    <property type="entry name" value="GroES-like_sf"/>
</dbReference>
<keyword evidence="8" id="KW-1185">Reference proteome</keyword>
<organism evidence="7 8">
    <name type="scientific">Hominibacterium faecale</name>
    <dbReference type="NCBI Taxonomy" id="2839743"/>
    <lineage>
        <taxon>Bacteria</taxon>
        <taxon>Bacillati</taxon>
        <taxon>Bacillota</taxon>
        <taxon>Clostridia</taxon>
        <taxon>Peptostreptococcales</taxon>
        <taxon>Anaerovoracaceae</taxon>
        <taxon>Hominibacterium</taxon>
    </lineage>
</organism>
<dbReference type="InterPro" id="IPR036291">
    <property type="entry name" value="NAD(P)-bd_dom_sf"/>
</dbReference>
<dbReference type="EMBL" id="JAOSHN010000005">
    <property type="protein sequence ID" value="MCU7379495.1"/>
    <property type="molecule type" value="Genomic_DNA"/>
</dbReference>
<accession>A0A9J6QVQ9</accession>
<feature type="domain" description="Enoyl reductase (ER)" evidence="5">
    <location>
        <begin position="10"/>
        <end position="342"/>
    </location>
</feature>
<dbReference type="InterPro" id="IPR002328">
    <property type="entry name" value="ADH_Zn_CS"/>
</dbReference>
<gene>
    <name evidence="6" type="ORF">OBO34_01100</name>
    <name evidence="7" type="ORF">OBO34_14195</name>
</gene>
<dbReference type="Proteomes" id="UP001065549">
    <property type="component" value="Unassembled WGS sequence"/>
</dbReference>
<sequence length="347" mass="38123">MKAVVKFKDGKDGWEIRDLERPNPADNEVEIKVMAAGICGSELHLYHDNHTYTPPVVVGHEFCGEIVRVGKDVTKWKVGDRVVSENNKSVCGVCDFCRTGQPILCPERKPVGYKVNGGWTSYFCTPEHLLIKIPDNVTFDEAAMTEPVSVATQAQIVRKTVNIGDVVLVQGCGTIGMINAMVAKAIGAKHVILTGTEVDEPVRLPIARQLGLDEVINVEKEDLKSRIMEITNGAGVDVVIEASGADPAIYQMVDLIKKTGQIVAIGETARPELTFPWTAAVFKSCTISYSFGATFEAWKQALELMGAKKINLEPLITHRIPLEDFREGFSLLEKKEALKVIMHASDY</sequence>
<dbReference type="SUPFAM" id="SSF50129">
    <property type="entry name" value="GroES-like"/>
    <property type="match status" value="1"/>
</dbReference>
<dbReference type="PROSITE" id="PS00059">
    <property type="entry name" value="ADH_ZINC"/>
    <property type="match status" value="1"/>
</dbReference>
<dbReference type="EMBL" id="JAOSHN010000001">
    <property type="protein sequence ID" value="MCU7376946.1"/>
    <property type="molecule type" value="Genomic_DNA"/>
</dbReference>
<evidence type="ECO:0000256" key="3">
    <source>
        <dbReference type="ARBA" id="ARBA00023002"/>
    </source>
</evidence>
<dbReference type="Pfam" id="PF08240">
    <property type="entry name" value="ADH_N"/>
    <property type="match status" value="1"/>
</dbReference>
<comment type="caution">
    <text evidence="7">The sequence shown here is derived from an EMBL/GenBank/DDBJ whole genome shotgun (WGS) entry which is preliminary data.</text>
</comment>
<dbReference type="SMART" id="SM00829">
    <property type="entry name" value="PKS_ER"/>
    <property type="match status" value="1"/>
</dbReference>
<dbReference type="SUPFAM" id="SSF51735">
    <property type="entry name" value="NAD(P)-binding Rossmann-fold domains"/>
    <property type="match status" value="1"/>
</dbReference>
<dbReference type="AlphaFoldDB" id="A0A9J6QVQ9"/>
<dbReference type="PANTHER" id="PTHR43401:SF2">
    <property type="entry name" value="L-THREONINE 3-DEHYDROGENASE"/>
    <property type="match status" value="1"/>
</dbReference>
<reference evidence="7" key="1">
    <citation type="submission" date="2022-09" db="EMBL/GenBank/DDBJ databases">
        <title>Culturomic study of gut microbiota in children with autism spectrum disorder.</title>
        <authorList>
            <person name="Efimov B.A."/>
            <person name="Chaplin A.V."/>
            <person name="Sokolova S.R."/>
            <person name="Pikina A.P."/>
            <person name="Korzhanova M."/>
            <person name="Belova V."/>
            <person name="Korostin D."/>
        </authorList>
    </citation>
    <scope>NUCLEOTIDE SEQUENCE</scope>
    <source>
        <strain evidence="7">ASD5510</strain>
    </source>
</reference>
<name>A0A9J6QVQ9_9FIRM</name>
<dbReference type="InterPro" id="IPR013149">
    <property type="entry name" value="ADH-like_C"/>
</dbReference>
<evidence type="ECO:0000259" key="5">
    <source>
        <dbReference type="SMART" id="SM00829"/>
    </source>
</evidence>
<dbReference type="InterPro" id="IPR013154">
    <property type="entry name" value="ADH-like_N"/>
</dbReference>
<proteinExistence type="inferred from homology"/>